<gene>
    <name evidence="1" type="ORF">GA0070608_5328</name>
</gene>
<sequence>MRSWWVLAFVLLSVAVSGAFLVSWVSAPAPSERKLPTPLRDQLAARVVETLEHDPTFRTEVTREPGPRPVCVASVFGVAPDWAATVDEARTIYSWVNCSWLSPADFAKGPAGLDISQLSGLSMPVALQPGPPVTYQAPGDGGEHADSIRRIFPKPLEDAAFSHPVPSLSHALHKRILHVIGSPPLPPSPSHS</sequence>
<dbReference type="AlphaFoldDB" id="A0A1C6W3H0"/>
<dbReference type="EMBL" id="FMIC01000002">
    <property type="protein sequence ID" value="SCL73071.1"/>
    <property type="molecule type" value="Genomic_DNA"/>
</dbReference>
<organism evidence="1 2">
    <name type="scientific">Micromonospora peucetia</name>
    <dbReference type="NCBI Taxonomy" id="47871"/>
    <lineage>
        <taxon>Bacteria</taxon>
        <taxon>Bacillati</taxon>
        <taxon>Actinomycetota</taxon>
        <taxon>Actinomycetes</taxon>
        <taxon>Micromonosporales</taxon>
        <taxon>Micromonosporaceae</taxon>
        <taxon>Micromonospora</taxon>
    </lineage>
</organism>
<reference evidence="1 2" key="1">
    <citation type="submission" date="2016-06" db="EMBL/GenBank/DDBJ databases">
        <authorList>
            <person name="Kjaerup R.B."/>
            <person name="Dalgaard T.S."/>
            <person name="Juul-Madsen H.R."/>
        </authorList>
    </citation>
    <scope>NUCLEOTIDE SEQUENCE [LARGE SCALE GENOMIC DNA]</scope>
    <source>
        <strain evidence="1 2">DSM 43363</strain>
    </source>
</reference>
<dbReference type="Proteomes" id="UP000199343">
    <property type="component" value="Unassembled WGS sequence"/>
</dbReference>
<evidence type="ECO:0000313" key="1">
    <source>
        <dbReference type="EMBL" id="SCL73071.1"/>
    </source>
</evidence>
<dbReference type="RefSeq" id="WP_091631143.1">
    <property type="nucleotide sequence ID" value="NZ_FMIC01000002.1"/>
</dbReference>
<dbReference type="OrthoDB" id="3363596at2"/>
<protein>
    <submittedName>
        <fullName evidence="1">Uncharacterized protein</fullName>
    </submittedName>
</protein>
<name>A0A1C6W3H0_9ACTN</name>
<accession>A0A1C6W3H0</accession>
<evidence type="ECO:0000313" key="2">
    <source>
        <dbReference type="Proteomes" id="UP000199343"/>
    </source>
</evidence>
<proteinExistence type="predicted"/>